<dbReference type="AlphaFoldDB" id="A0A1M5N4I8"/>
<dbReference type="PIRSF" id="PIRSF028451">
    <property type="entry name" value="UCP028451"/>
    <property type="match status" value="1"/>
</dbReference>
<dbReference type="OrthoDB" id="9794241at2"/>
<reference evidence="1 2" key="1">
    <citation type="submission" date="2016-11" db="EMBL/GenBank/DDBJ databases">
        <authorList>
            <person name="Jaros S."/>
            <person name="Januszkiewicz K."/>
            <person name="Wedrychowicz H."/>
        </authorList>
    </citation>
    <scope>NUCLEOTIDE SEQUENCE [LARGE SCALE GENOMIC DNA]</scope>
    <source>
        <strain evidence="1 2">DSM 28715</strain>
    </source>
</reference>
<dbReference type="PANTHER" id="PTHR36452:SF1">
    <property type="entry name" value="DUF2461 DOMAIN-CONTAINING PROTEIN"/>
    <property type="match status" value="1"/>
</dbReference>
<dbReference type="STRING" id="1508389.SAMN05444003_1185"/>
<sequence length="212" mass="24132">MSDIIKTARAFYSDLHANNKKDWWDENRGTYDDVLKPFALSFLDQLAPQLADLSDTTVKSKLFRPHRDVRFSKDKTPYKTHMNMMWRLEADAPQSPVFFFGIGLDYVTAGAGMMGFEKPVLENWRQFADLDHKRLLGIFDDLKTKGYGFREPALKRVPNAYDKDHPAGELLRMKGVVCSKDIGTPADLEGTVMAAFKELWPLNALLIQVAEA</sequence>
<dbReference type="PANTHER" id="PTHR36452">
    <property type="entry name" value="CHROMOSOME 12, WHOLE GENOME SHOTGUN SEQUENCE"/>
    <property type="match status" value="1"/>
</dbReference>
<dbReference type="InterPro" id="IPR012808">
    <property type="entry name" value="CHP02453"/>
</dbReference>
<dbReference type="InterPro" id="IPR015996">
    <property type="entry name" value="UCP028451"/>
</dbReference>
<keyword evidence="2" id="KW-1185">Reference proteome</keyword>
<evidence type="ECO:0000313" key="2">
    <source>
        <dbReference type="Proteomes" id="UP000184074"/>
    </source>
</evidence>
<protein>
    <submittedName>
        <fullName evidence="1">TIGR02453 family protein</fullName>
    </submittedName>
</protein>
<evidence type="ECO:0000313" key="1">
    <source>
        <dbReference type="EMBL" id="SHG84484.1"/>
    </source>
</evidence>
<dbReference type="NCBIfam" id="TIGR02453">
    <property type="entry name" value="TIGR02453 family protein"/>
    <property type="match status" value="1"/>
</dbReference>
<dbReference type="Pfam" id="PF09365">
    <property type="entry name" value="DUF2461"/>
    <property type="match status" value="1"/>
</dbReference>
<name>A0A1M5N4I8_9RHOB</name>
<dbReference type="RefSeq" id="WP_072899903.1">
    <property type="nucleotide sequence ID" value="NZ_FQXB01000001.1"/>
</dbReference>
<dbReference type="EMBL" id="FQXB01000001">
    <property type="protein sequence ID" value="SHG84484.1"/>
    <property type="molecule type" value="Genomic_DNA"/>
</dbReference>
<organism evidence="1 2">
    <name type="scientific">Cognatiyoonia sediminum</name>
    <dbReference type="NCBI Taxonomy" id="1508389"/>
    <lineage>
        <taxon>Bacteria</taxon>
        <taxon>Pseudomonadati</taxon>
        <taxon>Pseudomonadota</taxon>
        <taxon>Alphaproteobacteria</taxon>
        <taxon>Rhodobacterales</taxon>
        <taxon>Paracoccaceae</taxon>
        <taxon>Cognatiyoonia</taxon>
    </lineage>
</organism>
<gene>
    <name evidence="1" type="ORF">SAMN05444003_1185</name>
</gene>
<proteinExistence type="predicted"/>
<accession>A0A1M5N4I8</accession>
<dbReference type="Proteomes" id="UP000184074">
    <property type="component" value="Unassembled WGS sequence"/>
</dbReference>